<dbReference type="EMBL" id="NMUH01002546">
    <property type="protein sequence ID" value="MQM00661.1"/>
    <property type="molecule type" value="Genomic_DNA"/>
</dbReference>
<dbReference type="InterPro" id="IPR017942">
    <property type="entry name" value="Lipid-bd_serum_glycop_N"/>
</dbReference>
<keyword evidence="1" id="KW-0325">Glycoprotein</keyword>
<accession>A0A843W4M4</accession>
<dbReference type="Proteomes" id="UP000652761">
    <property type="component" value="Unassembled WGS sequence"/>
</dbReference>
<dbReference type="SUPFAM" id="SSF55394">
    <property type="entry name" value="Bactericidal permeability-increasing protein, BPI"/>
    <property type="match status" value="2"/>
</dbReference>
<sequence>MALSSVPLSCLFLLLLCLSSRPATAGRQSDARGFISAVVTEKGLDFAKDLLVDQAVHTLVPLHLANMEKSFKIPLMGGIRVKMSNITLAHIEVSSSTIHPGDSGVVIEVTGAAANLSMDWSYAWSTWLGPFEISDGGRASIQVKGMEVGFTVSMENQEGSLKMAVTDCGCHMEDILITLEGGASWFYQGLVNAFEDQIRAAVETAIKKKTIEGISKIDSLLQKLPKEVRVDDIVSMNVTFVGEPSSGNSSVEFDIDGLFTDAHKVVVSNLLHMNSEPSNLCEEPIPMLGISLNEAVFNSASIVYFEAGRMHWIVDKVPDQSLLNTAGWRFIVPQLYKKYPNDDMKLNISLSSPPVIKISRKNIDASIFADMTVNVLDGSEVVPVACISMVVTASGVPEILGNNLAASIVLGDFTLNLKWSKIGNFHMHLIQGVMRVFLNNVFIPYVNTRLRRGFPLPIIHGFALQNASILYSDSRIVVCTDLMFTEL</sequence>
<comment type="caution">
    <text evidence="5">The sequence shown here is derived from an EMBL/GenBank/DDBJ whole genome shotgun (WGS) entry which is preliminary data.</text>
</comment>
<evidence type="ECO:0000313" key="5">
    <source>
        <dbReference type="EMBL" id="MQM00661.1"/>
    </source>
</evidence>
<dbReference type="InterPro" id="IPR017943">
    <property type="entry name" value="Bactericidal_perm-incr_a/b_dom"/>
</dbReference>
<dbReference type="InterPro" id="IPR045897">
    <property type="entry name" value="BPI/LBP_pln"/>
</dbReference>
<dbReference type="SMART" id="SM00328">
    <property type="entry name" value="BPI1"/>
    <property type="match status" value="1"/>
</dbReference>
<evidence type="ECO:0000256" key="1">
    <source>
        <dbReference type="ARBA" id="ARBA00023180"/>
    </source>
</evidence>
<keyword evidence="2" id="KW-0732">Signal</keyword>
<dbReference type="OrthoDB" id="10255543at2759"/>
<dbReference type="InterPro" id="IPR030675">
    <property type="entry name" value="BPI/LBP"/>
</dbReference>
<reference evidence="5" key="1">
    <citation type="submission" date="2017-07" db="EMBL/GenBank/DDBJ databases">
        <title>Taro Niue Genome Assembly and Annotation.</title>
        <authorList>
            <person name="Atibalentja N."/>
            <person name="Keating K."/>
            <person name="Fields C.J."/>
        </authorList>
    </citation>
    <scope>NUCLEOTIDE SEQUENCE</scope>
    <source>
        <strain evidence="5">Niue_2</strain>
        <tissue evidence="5">Leaf</tissue>
    </source>
</reference>
<gene>
    <name evidence="5" type="ORF">Taro_033398</name>
</gene>
<dbReference type="SMART" id="SM00329">
    <property type="entry name" value="BPI2"/>
    <property type="match status" value="1"/>
</dbReference>
<name>A0A843W4M4_COLES</name>
<feature type="domain" description="Lipid-binding serum glycoprotein N-terminal" evidence="3">
    <location>
        <begin position="39"/>
        <end position="264"/>
    </location>
</feature>
<evidence type="ECO:0000256" key="2">
    <source>
        <dbReference type="SAM" id="SignalP"/>
    </source>
</evidence>
<dbReference type="GO" id="GO:0005615">
    <property type="term" value="C:extracellular space"/>
    <property type="evidence" value="ECO:0007669"/>
    <property type="project" value="InterPro"/>
</dbReference>
<dbReference type="Gene3D" id="3.15.20.10">
    <property type="entry name" value="Bactericidal permeability-increasing protein, domain 2"/>
    <property type="match status" value="1"/>
</dbReference>
<dbReference type="PANTHER" id="PTHR46801:SF2">
    <property type="entry name" value="LIPOPOLYSACCHARIDE-BINDING PROTEIN"/>
    <property type="match status" value="1"/>
</dbReference>
<dbReference type="CDD" id="cd00026">
    <property type="entry name" value="BPI2"/>
    <property type="match status" value="1"/>
</dbReference>
<dbReference type="PANTHER" id="PTHR46801">
    <property type="entry name" value="OS06G0309200 PROTEIN"/>
    <property type="match status" value="1"/>
</dbReference>
<dbReference type="Pfam" id="PF02886">
    <property type="entry name" value="LBP_BPI_CETP_C"/>
    <property type="match status" value="1"/>
</dbReference>
<feature type="chain" id="PRO_5032474707" description="BPI/LBP family protein" evidence="2">
    <location>
        <begin position="26"/>
        <end position="487"/>
    </location>
</feature>
<evidence type="ECO:0000259" key="3">
    <source>
        <dbReference type="SMART" id="SM00328"/>
    </source>
</evidence>
<evidence type="ECO:0000259" key="4">
    <source>
        <dbReference type="SMART" id="SM00329"/>
    </source>
</evidence>
<dbReference type="AlphaFoldDB" id="A0A843W4M4"/>
<feature type="domain" description="Lipid-binding serum glycoprotein C-terminal" evidence="4">
    <location>
        <begin position="282"/>
        <end position="480"/>
    </location>
</feature>
<keyword evidence="6" id="KW-1185">Reference proteome</keyword>
<protein>
    <recommendedName>
        <fullName evidence="7">BPI/LBP family protein</fullName>
    </recommendedName>
</protein>
<organism evidence="5 6">
    <name type="scientific">Colocasia esculenta</name>
    <name type="common">Wild taro</name>
    <name type="synonym">Arum esculentum</name>
    <dbReference type="NCBI Taxonomy" id="4460"/>
    <lineage>
        <taxon>Eukaryota</taxon>
        <taxon>Viridiplantae</taxon>
        <taxon>Streptophyta</taxon>
        <taxon>Embryophyta</taxon>
        <taxon>Tracheophyta</taxon>
        <taxon>Spermatophyta</taxon>
        <taxon>Magnoliopsida</taxon>
        <taxon>Liliopsida</taxon>
        <taxon>Araceae</taxon>
        <taxon>Aroideae</taxon>
        <taxon>Colocasieae</taxon>
        <taxon>Colocasia</taxon>
    </lineage>
</organism>
<dbReference type="PIRSF" id="PIRSF002417">
    <property type="entry name" value="Lipid_binding_protein"/>
    <property type="match status" value="1"/>
</dbReference>
<dbReference type="GO" id="GO:0008289">
    <property type="term" value="F:lipid binding"/>
    <property type="evidence" value="ECO:0007669"/>
    <property type="project" value="InterPro"/>
</dbReference>
<evidence type="ECO:0000313" key="6">
    <source>
        <dbReference type="Proteomes" id="UP000652761"/>
    </source>
</evidence>
<dbReference type="Pfam" id="PF01273">
    <property type="entry name" value="LBP_BPI_CETP"/>
    <property type="match status" value="1"/>
</dbReference>
<feature type="signal peptide" evidence="2">
    <location>
        <begin position="1"/>
        <end position="25"/>
    </location>
</feature>
<evidence type="ECO:0008006" key="7">
    <source>
        <dbReference type="Google" id="ProtNLM"/>
    </source>
</evidence>
<dbReference type="InterPro" id="IPR001124">
    <property type="entry name" value="Lipid-bd_serum_glycop_C"/>
</dbReference>
<proteinExistence type="predicted"/>
<dbReference type="Gene3D" id="3.15.10.10">
    <property type="entry name" value="Bactericidal permeability-increasing protein, domain 1"/>
    <property type="match status" value="1"/>
</dbReference>